<evidence type="ECO:0000313" key="3">
    <source>
        <dbReference type="Proteomes" id="UP000800094"/>
    </source>
</evidence>
<feature type="compositionally biased region" description="Basic and acidic residues" evidence="1">
    <location>
        <begin position="70"/>
        <end position="113"/>
    </location>
</feature>
<reference evidence="2" key="1">
    <citation type="journal article" date="2020" name="Stud. Mycol.">
        <title>101 Dothideomycetes genomes: a test case for predicting lifestyles and emergence of pathogens.</title>
        <authorList>
            <person name="Haridas S."/>
            <person name="Albert R."/>
            <person name="Binder M."/>
            <person name="Bloem J."/>
            <person name="Labutti K."/>
            <person name="Salamov A."/>
            <person name="Andreopoulos B."/>
            <person name="Baker S."/>
            <person name="Barry K."/>
            <person name="Bills G."/>
            <person name="Bluhm B."/>
            <person name="Cannon C."/>
            <person name="Castanera R."/>
            <person name="Culley D."/>
            <person name="Daum C."/>
            <person name="Ezra D."/>
            <person name="Gonzalez J."/>
            <person name="Henrissat B."/>
            <person name="Kuo A."/>
            <person name="Liang C."/>
            <person name="Lipzen A."/>
            <person name="Lutzoni F."/>
            <person name="Magnuson J."/>
            <person name="Mondo S."/>
            <person name="Nolan M."/>
            <person name="Ohm R."/>
            <person name="Pangilinan J."/>
            <person name="Park H.-J."/>
            <person name="Ramirez L."/>
            <person name="Alfaro M."/>
            <person name="Sun H."/>
            <person name="Tritt A."/>
            <person name="Yoshinaga Y."/>
            <person name="Zwiers L.-H."/>
            <person name="Turgeon B."/>
            <person name="Goodwin S."/>
            <person name="Spatafora J."/>
            <person name="Crous P."/>
            <person name="Grigoriev I."/>
        </authorList>
    </citation>
    <scope>NUCLEOTIDE SEQUENCE</scope>
    <source>
        <strain evidence="2">CBS 122368</strain>
    </source>
</reference>
<dbReference type="Proteomes" id="UP000800094">
    <property type="component" value="Unassembled WGS sequence"/>
</dbReference>
<name>A0A6A6IQD8_9PLEO</name>
<dbReference type="GeneID" id="54585305"/>
<feature type="compositionally biased region" description="Basic and acidic residues" evidence="1">
    <location>
        <begin position="472"/>
        <end position="481"/>
    </location>
</feature>
<keyword evidence="3" id="KW-1185">Reference proteome</keyword>
<evidence type="ECO:0000256" key="1">
    <source>
        <dbReference type="SAM" id="MobiDB-lite"/>
    </source>
</evidence>
<organism evidence="2 3">
    <name type="scientific">Trematosphaeria pertusa</name>
    <dbReference type="NCBI Taxonomy" id="390896"/>
    <lineage>
        <taxon>Eukaryota</taxon>
        <taxon>Fungi</taxon>
        <taxon>Dikarya</taxon>
        <taxon>Ascomycota</taxon>
        <taxon>Pezizomycotina</taxon>
        <taxon>Dothideomycetes</taxon>
        <taxon>Pleosporomycetidae</taxon>
        <taxon>Pleosporales</taxon>
        <taxon>Massarineae</taxon>
        <taxon>Trematosphaeriaceae</taxon>
        <taxon>Trematosphaeria</taxon>
    </lineage>
</organism>
<dbReference type="OrthoDB" id="4755094at2759"/>
<dbReference type="RefSeq" id="XP_033687503.1">
    <property type="nucleotide sequence ID" value="XM_033831975.1"/>
</dbReference>
<accession>A0A6A6IQD8</accession>
<feature type="compositionally biased region" description="Gly residues" evidence="1">
    <location>
        <begin position="497"/>
        <end position="506"/>
    </location>
</feature>
<feature type="compositionally biased region" description="Basic and acidic residues" evidence="1">
    <location>
        <begin position="120"/>
        <end position="132"/>
    </location>
</feature>
<feature type="region of interest" description="Disordered" evidence="1">
    <location>
        <begin position="1"/>
        <end position="28"/>
    </location>
</feature>
<evidence type="ECO:0000313" key="2">
    <source>
        <dbReference type="EMBL" id="KAF2252499.1"/>
    </source>
</evidence>
<protein>
    <submittedName>
        <fullName evidence="2">Uncharacterized protein</fullName>
    </submittedName>
</protein>
<feature type="region of interest" description="Disordered" evidence="1">
    <location>
        <begin position="49"/>
        <end position="132"/>
    </location>
</feature>
<dbReference type="AlphaFoldDB" id="A0A6A6IQD8"/>
<gene>
    <name evidence="2" type="ORF">BU26DRAFT_549074</name>
</gene>
<sequence>MSNPFEPTDTDDPSPPTRPPDTESFGMKAEISIRQQILEELEALRKERDHLESELGEAKTWNQDMDDMLDERQKELQREEKKRAHAERQLQECRKELRDHKTQATRVQRELEQSTHQLSKKLEEKQKSEQRTLKQLNQARDHIFKLQPRRMDITETEAQEQFEDLYNRIHRWVTNRLEGILDELESGQLRNRPFAKPGAKRFLGLNSARATQNMWCDQSDEFIVIAAIMRFLCRAFFNQSFYCPLRRQGEESDAAHTIDRIEAAMRGVPRDAANCRDWRVEALTALVHEPGFIEHRANHDRQKTEELLTVLQPLVPRTDVQELRESIGKNIVRPAMDLAHRFQLAATIFSVRWTQFDDDLHCGTITSARYDMSCFTSLNVFLGGKIVEPAPGGHASENSLHMMTYLFDVAPGLYSQAVDSKNPTSLRNICKPKVLVTVGEGALVPPNEGPTLLQWIQSESERDETAPVGALKDVRVDEEKRHGKRKLGKPDRSKWGFMGGSRRGAG</sequence>
<proteinExistence type="predicted"/>
<dbReference type="EMBL" id="ML987192">
    <property type="protein sequence ID" value="KAF2252499.1"/>
    <property type="molecule type" value="Genomic_DNA"/>
</dbReference>
<feature type="region of interest" description="Disordered" evidence="1">
    <location>
        <begin position="462"/>
        <end position="506"/>
    </location>
</feature>